<protein>
    <submittedName>
        <fullName evidence="1">Uncharacterized protein</fullName>
    </submittedName>
</protein>
<dbReference type="PANTHER" id="PTHR46409">
    <property type="entry name" value="HTH PSQ-TYPE DOMAIN-CONTAINING PROTEIN"/>
    <property type="match status" value="1"/>
</dbReference>
<proteinExistence type="predicted"/>
<evidence type="ECO:0000313" key="3">
    <source>
        <dbReference type="Proteomes" id="UP000499080"/>
    </source>
</evidence>
<accession>A0A4Y2AFI3</accession>
<dbReference type="PANTHER" id="PTHR46409:SF1">
    <property type="entry name" value="HTH PSQ-TYPE DOMAIN-CONTAINING PROTEIN"/>
    <property type="match status" value="1"/>
</dbReference>
<reference evidence="1 3" key="1">
    <citation type="journal article" date="2019" name="Sci. Rep.">
        <title>Orb-weaving spider Araneus ventricosus genome elucidates the spidroin gene catalogue.</title>
        <authorList>
            <person name="Kono N."/>
            <person name="Nakamura H."/>
            <person name="Ohtoshi R."/>
            <person name="Moran D.A.P."/>
            <person name="Shinohara A."/>
            <person name="Yoshida Y."/>
            <person name="Fujiwara M."/>
            <person name="Mori M."/>
            <person name="Tomita M."/>
            <person name="Arakawa K."/>
        </authorList>
    </citation>
    <scope>NUCLEOTIDE SEQUENCE [LARGE SCALE GENOMIC DNA]</scope>
</reference>
<dbReference type="EMBL" id="BGPR01080285">
    <property type="protein sequence ID" value="GBL78089.1"/>
    <property type="molecule type" value="Genomic_DNA"/>
</dbReference>
<gene>
    <name evidence="2" type="ORF">AVEN_181726_1</name>
    <name evidence="1" type="ORF">AVEN_226328_1</name>
</gene>
<evidence type="ECO:0000313" key="2">
    <source>
        <dbReference type="EMBL" id="GBL78134.1"/>
    </source>
</evidence>
<sequence>GYVQTQRIRGKTSKPKLDLTETVIIAQRYNDETKTQTGIVREEHISLAAEPNSQYVGHVTPSSGSAHDETTAIFEDITSQLKGGFDEVDVVGCDGTNTNTGWKGGILRKSEELIGKPMQWAVCLSSNCRSDLSSCILTALHQVPYSCIGLISSKLPDCEKLPVVSFKPIKCDLPYHSADDLRKLNNDLMYLFQISKAIKSGECQENLPSMNPDKLNKACWLTSANRILRLYIATKNPNNKFLEIVTYILTVYVVMQYRVRTQSSNADGSRHVFQTIYRSRYLPREHQVVDHSSIQTNAYFAIPENILLAMMTDFQLAVRQDALNKILSARQDEVENLHHSIRYNIIPQLNFEAKDCTYMILWEATDVSITVRPVLRNVSNEELIDNSSLLDNTVLEWSFSTFPCHTVEIERTVKLVTEAAFRVCVCDARDGVIRSTLLSRQALPKFQSKSQFVTILPENGDSD</sequence>
<dbReference type="Proteomes" id="UP000499080">
    <property type="component" value="Unassembled WGS sequence"/>
</dbReference>
<comment type="caution">
    <text evidence="1">The sequence shown here is derived from an EMBL/GenBank/DDBJ whole genome shotgun (WGS) entry which is preliminary data.</text>
</comment>
<dbReference type="AlphaFoldDB" id="A0A4Y2AFI3"/>
<dbReference type="EMBL" id="BGPR01080295">
    <property type="protein sequence ID" value="GBL78134.1"/>
    <property type="molecule type" value="Genomic_DNA"/>
</dbReference>
<organism evidence="1 3">
    <name type="scientific">Araneus ventricosus</name>
    <name type="common">Orbweaver spider</name>
    <name type="synonym">Epeira ventricosa</name>
    <dbReference type="NCBI Taxonomy" id="182803"/>
    <lineage>
        <taxon>Eukaryota</taxon>
        <taxon>Metazoa</taxon>
        <taxon>Ecdysozoa</taxon>
        <taxon>Arthropoda</taxon>
        <taxon>Chelicerata</taxon>
        <taxon>Arachnida</taxon>
        <taxon>Araneae</taxon>
        <taxon>Araneomorphae</taxon>
        <taxon>Entelegynae</taxon>
        <taxon>Araneoidea</taxon>
        <taxon>Araneidae</taxon>
        <taxon>Araneus</taxon>
    </lineage>
</organism>
<keyword evidence="3" id="KW-1185">Reference proteome</keyword>
<evidence type="ECO:0000313" key="1">
    <source>
        <dbReference type="EMBL" id="GBL78089.1"/>
    </source>
</evidence>
<dbReference type="OrthoDB" id="8023395at2759"/>
<name>A0A4Y2AFI3_ARAVE</name>
<feature type="non-terminal residue" evidence="1">
    <location>
        <position position="1"/>
    </location>
</feature>